<dbReference type="GO" id="GO:0043565">
    <property type="term" value="F:sequence-specific DNA binding"/>
    <property type="evidence" value="ECO:0007669"/>
    <property type="project" value="InterPro"/>
</dbReference>
<dbReference type="SUPFAM" id="SSF46785">
    <property type="entry name" value="Winged helix' DNA-binding domain"/>
    <property type="match status" value="1"/>
</dbReference>
<name>A0A1H6CA95_9HYPH</name>
<keyword evidence="2" id="KW-0238">DNA-binding</keyword>
<evidence type="ECO:0000256" key="2">
    <source>
        <dbReference type="ARBA" id="ARBA00023125"/>
    </source>
</evidence>
<dbReference type="RefSeq" id="WP_244595701.1">
    <property type="nucleotide sequence ID" value="NZ_FNUY01000009.1"/>
</dbReference>
<dbReference type="InterPro" id="IPR011711">
    <property type="entry name" value="GntR_C"/>
</dbReference>
<dbReference type="GO" id="GO:0003700">
    <property type="term" value="F:DNA-binding transcription factor activity"/>
    <property type="evidence" value="ECO:0007669"/>
    <property type="project" value="InterPro"/>
</dbReference>
<feature type="domain" description="HTH gntR-type" evidence="4">
    <location>
        <begin position="25"/>
        <end position="92"/>
    </location>
</feature>
<protein>
    <submittedName>
        <fullName evidence="5">Transcriptional regulator, GntR family</fullName>
    </submittedName>
</protein>
<dbReference type="PROSITE" id="PS50949">
    <property type="entry name" value="HTH_GNTR"/>
    <property type="match status" value="1"/>
</dbReference>
<dbReference type="PANTHER" id="PTHR43537">
    <property type="entry name" value="TRANSCRIPTIONAL REGULATOR, GNTR FAMILY"/>
    <property type="match status" value="1"/>
</dbReference>
<evidence type="ECO:0000313" key="6">
    <source>
        <dbReference type="Proteomes" id="UP000236743"/>
    </source>
</evidence>
<dbReference type="Proteomes" id="UP000236743">
    <property type="component" value="Unassembled WGS sequence"/>
</dbReference>
<dbReference type="InterPro" id="IPR008920">
    <property type="entry name" value="TF_FadR/GntR_C"/>
</dbReference>
<dbReference type="InterPro" id="IPR036390">
    <property type="entry name" value="WH_DNA-bd_sf"/>
</dbReference>
<dbReference type="PANTHER" id="PTHR43537:SF24">
    <property type="entry name" value="GLUCONATE OPERON TRANSCRIPTIONAL REPRESSOR"/>
    <property type="match status" value="1"/>
</dbReference>
<proteinExistence type="predicted"/>
<evidence type="ECO:0000256" key="1">
    <source>
        <dbReference type="ARBA" id="ARBA00023015"/>
    </source>
</evidence>
<keyword evidence="1" id="KW-0805">Transcription regulation</keyword>
<dbReference type="SMART" id="SM00895">
    <property type="entry name" value="FCD"/>
    <property type="match status" value="1"/>
</dbReference>
<keyword evidence="6" id="KW-1185">Reference proteome</keyword>
<dbReference type="InterPro" id="IPR000524">
    <property type="entry name" value="Tscrpt_reg_HTH_GntR"/>
</dbReference>
<sequence>MRDDTARATRESQSMMLSRNVARPPALVTEVYNAILDRITCLQIPPGARITVDSLARELGVSHTPIREALSRLEAEGLVLKTHLVGPHAAPQLNRAQVEQLFELRLLIEPAGAAMAASHLTDKDRNVLQALYDEMLSLPDKPFPAYGEFARKDAEFHSVIANASNNVFLTEALAKLHTHVHIFRLVFNTRVTTEAITEHYDLLSALLRGDSGRSERAMRDHISASRSRILELTPP</sequence>
<organism evidence="5 6">
    <name type="scientific">Bosea lathyri</name>
    <dbReference type="NCBI Taxonomy" id="1036778"/>
    <lineage>
        <taxon>Bacteria</taxon>
        <taxon>Pseudomonadati</taxon>
        <taxon>Pseudomonadota</taxon>
        <taxon>Alphaproteobacteria</taxon>
        <taxon>Hyphomicrobiales</taxon>
        <taxon>Boseaceae</taxon>
        <taxon>Bosea</taxon>
    </lineage>
</organism>
<dbReference type="Pfam" id="PF07729">
    <property type="entry name" value="FCD"/>
    <property type="match status" value="1"/>
</dbReference>
<dbReference type="AlphaFoldDB" id="A0A1H6CA95"/>
<dbReference type="Gene3D" id="1.20.120.530">
    <property type="entry name" value="GntR ligand-binding domain-like"/>
    <property type="match status" value="1"/>
</dbReference>
<dbReference type="InterPro" id="IPR000485">
    <property type="entry name" value="AsnC-type_HTH_dom"/>
</dbReference>
<evidence type="ECO:0000259" key="4">
    <source>
        <dbReference type="PROSITE" id="PS50949"/>
    </source>
</evidence>
<evidence type="ECO:0000313" key="5">
    <source>
        <dbReference type="EMBL" id="SEG69813.1"/>
    </source>
</evidence>
<dbReference type="InterPro" id="IPR036388">
    <property type="entry name" value="WH-like_DNA-bd_sf"/>
</dbReference>
<accession>A0A1H6CA95</accession>
<dbReference type="SMART" id="SM00345">
    <property type="entry name" value="HTH_GNTR"/>
    <property type="match status" value="1"/>
</dbReference>
<dbReference type="EMBL" id="FNUY01000009">
    <property type="protein sequence ID" value="SEG69813.1"/>
    <property type="molecule type" value="Genomic_DNA"/>
</dbReference>
<dbReference type="PRINTS" id="PR00033">
    <property type="entry name" value="HTHASNC"/>
</dbReference>
<dbReference type="Pfam" id="PF00392">
    <property type="entry name" value="GntR"/>
    <property type="match status" value="1"/>
</dbReference>
<evidence type="ECO:0000256" key="3">
    <source>
        <dbReference type="ARBA" id="ARBA00023163"/>
    </source>
</evidence>
<dbReference type="SUPFAM" id="SSF48008">
    <property type="entry name" value="GntR ligand-binding domain-like"/>
    <property type="match status" value="1"/>
</dbReference>
<keyword evidence="3" id="KW-0804">Transcription</keyword>
<reference evidence="5 6" key="1">
    <citation type="submission" date="2016-10" db="EMBL/GenBank/DDBJ databases">
        <authorList>
            <person name="de Groot N.N."/>
        </authorList>
    </citation>
    <scope>NUCLEOTIDE SEQUENCE [LARGE SCALE GENOMIC DNA]</scope>
    <source>
        <strain evidence="5 6">DSM 26656</strain>
    </source>
</reference>
<gene>
    <name evidence="5" type="ORF">SAMN04488115_109183</name>
</gene>
<dbReference type="Gene3D" id="1.10.10.10">
    <property type="entry name" value="Winged helix-like DNA-binding domain superfamily/Winged helix DNA-binding domain"/>
    <property type="match status" value="1"/>
</dbReference>